<evidence type="ECO:0000256" key="1">
    <source>
        <dbReference type="ARBA" id="ARBA00004370"/>
    </source>
</evidence>
<dbReference type="InterPro" id="IPR029033">
    <property type="entry name" value="His_PPase_superfam"/>
</dbReference>
<evidence type="ECO:0000313" key="14">
    <source>
        <dbReference type="EMBL" id="VVC96287.1"/>
    </source>
</evidence>
<sequence>MFEPLKYVDADPKCFWNSCPFKHFSSKTPYNLIRGDFRDSVVKIKGCKPTNIWTIIRHGKRSPGRRFGKYMKETVTIKDFISKENSTLCAQDVDNLKNWQADSELFGKPSSLTKEGYLEFYGIAKRLREAYPELFNNTEDDAKYFLQSAIGHWVEDGVEGFIEGLSNDNQLRIKPAPALDKVAAPFRKCANYSRLVRWGPTVYDEHDTYRLSKEYQKAKKRIEMRVGMSLTYDNVSALYDLCRYTWSGIEMKPSPWCALLSPKDFEVMEYLGDLRHYYRNGYGNIYNIIMGEYVMADLYKQFKLATEEGGNTLTAYFTHATVLDMTWSALGLYKDTKPITGAAGIHKRKWRTTHGKRYPVMSEGNLMKGGISIKNYITSSYENGHSGMCAQDVDNLRNWEYNDRVFENKEDLTDEGRKEMMFVGKRFREAFPDLLDEPHLNCKKYLNEVSNNFNVLSEVEKYINTSDYLVVKDRIHRRTGIDYELTNDNVTALYNLCRYTWSGIDTRVSPWCAIFTKDDLQVLEYEEDLQHYFKNGYGSPINEILGRIPLANLYETFEGAKNGNGKRFVAYVTDDTTIEQIYSAIGCRNERTTDYNVVFYMNEEPVISICEDGVCSWQEFQNKLQSFVNTTFDICKE</sequence>
<organism evidence="14 15">
    <name type="scientific">Leptidea sinapis</name>
    <dbReference type="NCBI Taxonomy" id="189913"/>
    <lineage>
        <taxon>Eukaryota</taxon>
        <taxon>Metazoa</taxon>
        <taxon>Ecdysozoa</taxon>
        <taxon>Arthropoda</taxon>
        <taxon>Hexapoda</taxon>
        <taxon>Insecta</taxon>
        <taxon>Pterygota</taxon>
        <taxon>Neoptera</taxon>
        <taxon>Endopterygota</taxon>
        <taxon>Lepidoptera</taxon>
        <taxon>Glossata</taxon>
        <taxon>Ditrysia</taxon>
        <taxon>Papilionoidea</taxon>
        <taxon>Pieridae</taxon>
        <taxon>Dismorphiinae</taxon>
        <taxon>Leptidea</taxon>
    </lineage>
</organism>
<comment type="subcellular location">
    <subcellularLocation>
        <location evidence="1">Membrane</location>
    </subcellularLocation>
</comment>
<evidence type="ECO:0000256" key="8">
    <source>
        <dbReference type="ARBA" id="ARBA00023136"/>
    </source>
</evidence>
<proteinExistence type="inferred from homology"/>
<comment type="catalytic activity">
    <reaction evidence="11">
        <text>1D-myo-inositol 1,2,4,5,6-pentakisphosphate + H2O = 1D-myo-inositol 1,2,5,6-tetrakisphosphate + phosphate</text>
        <dbReference type="Rhea" id="RHEA:77115"/>
        <dbReference type="ChEBI" id="CHEBI:15377"/>
        <dbReference type="ChEBI" id="CHEBI:43474"/>
        <dbReference type="ChEBI" id="CHEBI:57798"/>
        <dbReference type="ChEBI" id="CHEBI:195535"/>
        <dbReference type="EC" id="3.1.3.62"/>
    </reaction>
    <physiologicalReaction direction="left-to-right" evidence="11">
        <dbReference type="Rhea" id="RHEA:77116"/>
    </physiologicalReaction>
</comment>
<dbReference type="Pfam" id="PF00328">
    <property type="entry name" value="His_Phos_2"/>
    <property type="match status" value="2"/>
</dbReference>
<evidence type="ECO:0000256" key="5">
    <source>
        <dbReference type="ARBA" id="ARBA00018097"/>
    </source>
</evidence>
<evidence type="ECO:0000256" key="6">
    <source>
        <dbReference type="ARBA" id="ARBA00022729"/>
    </source>
</evidence>
<evidence type="ECO:0000256" key="13">
    <source>
        <dbReference type="ARBA" id="ARBA00043832"/>
    </source>
</evidence>
<evidence type="ECO:0000256" key="12">
    <source>
        <dbReference type="ARBA" id="ARBA00043691"/>
    </source>
</evidence>
<keyword evidence="6" id="KW-0732">Signal</keyword>
<dbReference type="EC" id="3.1.3.62" evidence="4"/>
<dbReference type="SUPFAM" id="SSF53254">
    <property type="entry name" value="Phosphoglycerate mutase-like"/>
    <property type="match status" value="2"/>
</dbReference>
<dbReference type="Gene3D" id="3.40.50.1240">
    <property type="entry name" value="Phosphoglycerate mutase-like"/>
    <property type="match status" value="3"/>
</dbReference>
<keyword evidence="15" id="KW-1185">Reference proteome</keyword>
<evidence type="ECO:0000256" key="11">
    <source>
        <dbReference type="ARBA" id="ARBA00043671"/>
    </source>
</evidence>
<evidence type="ECO:0000256" key="9">
    <source>
        <dbReference type="ARBA" id="ARBA00031642"/>
    </source>
</evidence>
<comment type="catalytic activity">
    <reaction evidence="10">
        <text>1D-myo-inositol 1,2,5,6-tetrakisphosphate + H2O = 1D-myo-inositol 1,2,6-trisphosphate + phosphate</text>
        <dbReference type="Rhea" id="RHEA:77119"/>
        <dbReference type="ChEBI" id="CHEBI:15377"/>
        <dbReference type="ChEBI" id="CHEBI:43474"/>
        <dbReference type="ChEBI" id="CHEBI:195535"/>
        <dbReference type="ChEBI" id="CHEBI:195537"/>
        <dbReference type="EC" id="3.1.3.62"/>
    </reaction>
    <physiologicalReaction direction="left-to-right" evidence="10">
        <dbReference type="Rhea" id="RHEA:77120"/>
    </physiologicalReaction>
</comment>
<evidence type="ECO:0000256" key="7">
    <source>
        <dbReference type="ARBA" id="ARBA00022801"/>
    </source>
</evidence>
<dbReference type="GO" id="GO:0003993">
    <property type="term" value="F:acid phosphatase activity"/>
    <property type="evidence" value="ECO:0007669"/>
    <property type="project" value="TreeGrafter"/>
</dbReference>
<keyword evidence="8" id="KW-0472">Membrane</keyword>
<dbReference type="EC" id="3.1.3.80" evidence="3"/>
<dbReference type="AlphaFoldDB" id="A0A5E4QFM6"/>
<dbReference type="EMBL" id="FZQP02002658">
    <property type="protein sequence ID" value="VVC96287.1"/>
    <property type="molecule type" value="Genomic_DNA"/>
</dbReference>
<comment type="catalytic activity">
    <reaction evidence="13">
        <text>(2R)-2,3-bisphosphoglycerate + H2O = (2R)-2-phosphoglycerate + phosphate</text>
        <dbReference type="Rhea" id="RHEA:27381"/>
        <dbReference type="ChEBI" id="CHEBI:15377"/>
        <dbReference type="ChEBI" id="CHEBI:43474"/>
        <dbReference type="ChEBI" id="CHEBI:58248"/>
        <dbReference type="ChEBI" id="CHEBI:58289"/>
        <dbReference type="EC" id="3.1.3.80"/>
    </reaction>
    <physiologicalReaction direction="left-to-right" evidence="13">
        <dbReference type="Rhea" id="RHEA:27382"/>
    </physiologicalReaction>
</comment>
<dbReference type="Proteomes" id="UP000324832">
    <property type="component" value="Unassembled WGS sequence"/>
</dbReference>
<dbReference type="PANTHER" id="PTHR20963">
    <property type="entry name" value="MULTIPLE INOSITOL POLYPHOSPHATE PHOSPHATASE-RELATED"/>
    <property type="match status" value="1"/>
</dbReference>
<dbReference type="InterPro" id="IPR000560">
    <property type="entry name" value="His_Pase_clade-2"/>
</dbReference>
<accession>A0A5E4QFM6</accession>
<dbReference type="GO" id="GO:0016020">
    <property type="term" value="C:membrane"/>
    <property type="evidence" value="ECO:0007669"/>
    <property type="project" value="UniProtKB-SubCell"/>
</dbReference>
<evidence type="ECO:0000256" key="4">
    <source>
        <dbReference type="ARBA" id="ARBA00013040"/>
    </source>
</evidence>
<evidence type="ECO:0000256" key="3">
    <source>
        <dbReference type="ARBA" id="ARBA00012976"/>
    </source>
</evidence>
<evidence type="ECO:0000313" key="15">
    <source>
        <dbReference type="Proteomes" id="UP000324832"/>
    </source>
</evidence>
<gene>
    <name evidence="14" type="ORF">LSINAPIS_LOCUS7824</name>
</gene>
<evidence type="ECO:0000256" key="2">
    <source>
        <dbReference type="ARBA" id="ARBA00008422"/>
    </source>
</evidence>
<name>A0A5E4QFM6_9NEOP</name>
<dbReference type="PANTHER" id="PTHR20963:SF8">
    <property type="entry name" value="MULTIPLE INOSITOL POLYPHOSPHATE PHOSPHATASE 1"/>
    <property type="match status" value="1"/>
</dbReference>
<comment type="catalytic activity">
    <reaction evidence="12">
        <text>1D-myo-inositol hexakisphosphate + H2O = 1D-myo-inositol 1,2,4,5,6-pentakisphosphate + phosphate</text>
        <dbReference type="Rhea" id="RHEA:16989"/>
        <dbReference type="ChEBI" id="CHEBI:15377"/>
        <dbReference type="ChEBI" id="CHEBI:43474"/>
        <dbReference type="ChEBI" id="CHEBI:57798"/>
        <dbReference type="ChEBI" id="CHEBI:58130"/>
        <dbReference type="EC" id="3.1.3.62"/>
    </reaction>
    <physiologicalReaction direction="left-to-right" evidence="12">
        <dbReference type="Rhea" id="RHEA:16990"/>
    </physiologicalReaction>
</comment>
<dbReference type="CDD" id="cd07061">
    <property type="entry name" value="HP_HAP_like"/>
    <property type="match status" value="2"/>
</dbReference>
<comment type="similarity">
    <text evidence="2">Belongs to the histidine acid phosphatase family. MINPP1 subfamily.</text>
</comment>
<keyword evidence="7" id="KW-0378">Hydrolase</keyword>
<dbReference type="GO" id="GO:0034417">
    <property type="term" value="F:bisphosphoglycerate 3-phosphatase activity"/>
    <property type="evidence" value="ECO:0007669"/>
    <property type="project" value="UniProtKB-EC"/>
</dbReference>
<dbReference type="GO" id="GO:0052745">
    <property type="term" value="F:inositol phosphate phosphatase activity"/>
    <property type="evidence" value="ECO:0007669"/>
    <property type="project" value="TreeGrafter"/>
</dbReference>
<reference evidence="14 15" key="1">
    <citation type="submission" date="2017-07" db="EMBL/GenBank/DDBJ databases">
        <authorList>
            <person name="Talla V."/>
            <person name="Backstrom N."/>
        </authorList>
    </citation>
    <scope>NUCLEOTIDE SEQUENCE [LARGE SCALE GENOMIC DNA]</scope>
</reference>
<evidence type="ECO:0000256" key="10">
    <source>
        <dbReference type="ARBA" id="ARBA00043668"/>
    </source>
</evidence>
<protein>
    <recommendedName>
        <fullName evidence="5">Multiple inositol polyphosphate phosphatase 1</fullName>
        <ecNumber evidence="4">3.1.3.62</ecNumber>
        <ecNumber evidence="3">3.1.3.80</ecNumber>
    </recommendedName>
    <alternativeName>
        <fullName evidence="9">2,3-bisphosphoglycerate 3-phosphatase</fullName>
    </alternativeName>
</protein>